<dbReference type="CDD" id="cd00070">
    <property type="entry name" value="GLECT"/>
    <property type="match status" value="1"/>
</dbReference>
<evidence type="ECO:0000313" key="4">
    <source>
        <dbReference type="EMBL" id="TKC33455.1"/>
    </source>
</evidence>
<dbReference type="SMART" id="SM00276">
    <property type="entry name" value="GLECT"/>
    <property type="match status" value="1"/>
</dbReference>
<evidence type="ECO:0000256" key="1">
    <source>
        <dbReference type="ARBA" id="ARBA00022734"/>
    </source>
</evidence>
<dbReference type="PANTHER" id="PTHR11346:SF107">
    <property type="entry name" value="GALECTIN-7"/>
    <property type="match status" value="1"/>
</dbReference>
<comment type="caution">
    <text evidence="4">The sequence shown here is derived from an EMBL/GenBank/DDBJ whole genome shotgun (WGS) entry which is preliminary data.</text>
</comment>
<evidence type="ECO:0000256" key="2">
    <source>
        <dbReference type="RuleBase" id="RU102079"/>
    </source>
</evidence>
<proteinExistence type="predicted"/>
<feature type="domain" description="Galectin" evidence="3">
    <location>
        <begin position="9"/>
        <end position="162"/>
    </location>
</feature>
<evidence type="ECO:0000259" key="3">
    <source>
        <dbReference type="PROSITE" id="PS51304"/>
    </source>
</evidence>
<dbReference type="AlphaFoldDB" id="A0A4U1EBG4"/>
<protein>
    <recommendedName>
        <fullName evidence="2">Galectin</fullName>
    </recommendedName>
</protein>
<name>A0A4U1EBG4_MONMO</name>
<accession>A0A4U1EBG4</accession>
<reference evidence="5" key="1">
    <citation type="journal article" date="2019" name="IScience">
        <title>Narwhal Genome Reveals Long-Term Low Genetic Diversity despite Current Large Abundance Size.</title>
        <authorList>
            <person name="Westbury M.V."/>
            <person name="Petersen B."/>
            <person name="Garde E."/>
            <person name="Heide-Jorgensen M.P."/>
            <person name="Lorenzen E.D."/>
        </authorList>
    </citation>
    <scope>NUCLEOTIDE SEQUENCE [LARGE SCALE GENOMIC DNA]</scope>
</reference>
<dbReference type="Pfam" id="PF00337">
    <property type="entry name" value="Gal-bind_lectin"/>
    <property type="match status" value="1"/>
</dbReference>
<dbReference type="InterPro" id="IPR013320">
    <property type="entry name" value="ConA-like_dom_sf"/>
</dbReference>
<evidence type="ECO:0000313" key="5">
    <source>
        <dbReference type="Proteomes" id="UP000308365"/>
    </source>
</evidence>
<organism evidence="4 5">
    <name type="scientific">Monodon monoceros</name>
    <name type="common">Narwhal</name>
    <name type="synonym">Ceratodon monodon</name>
    <dbReference type="NCBI Taxonomy" id="40151"/>
    <lineage>
        <taxon>Eukaryota</taxon>
        <taxon>Metazoa</taxon>
        <taxon>Chordata</taxon>
        <taxon>Craniata</taxon>
        <taxon>Vertebrata</taxon>
        <taxon>Euteleostomi</taxon>
        <taxon>Mammalia</taxon>
        <taxon>Eutheria</taxon>
        <taxon>Laurasiatheria</taxon>
        <taxon>Artiodactyla</taxon>
        <taxon>Whippomorpha</taxon>
        <taxon>Cetacea</taxon>
        <taxon>Odontoceti</taxon>
        <taxon>Monodontidae</taxon>
        <taxon>Monodon</taxon>
    </lineage>
</organism>
<dbReference type="InterPro" id="IPR001079">
    <property type="entry name" value="Galectin_CRD"/>
</dbReference>
<dbReference type="PROSITE" id="PS51304">
    <property type="entry name" value="GALECTIN"/>
    <property type="match status" value="1"/>
</dbReference>
<keyword evidence="1 2" id="KW-0430">Lectin</keyword>
<dbReference type="PANTHER" id="PTHR11346">
    <property type="entry name" value="GALECTIN"/>
    <property type="match status" value="1"/>
</dbReference>
<dbReference type="Proteomes" id="UP000308365">
    <property type="component" value="Unassembled WGS sequence"/>
</dbReference>
<dbReference type="EMBL" id="RWIC01003334">
    <property type="protein sequence ID" value="TKC33455.1"/>
    <property type="molecule type" value="Genomic_DNA"/>
</dbReference>
<dbReference type="GO" id="GO:0030246">
    <property type="term" value="F:carbohydrate binding"/>
    <property type="evidence" value="ECO:0007669"/>
    <property type="project" value="UniProtKB-UniRule"/>
</dbReference>
<dbReference type="SUPFAM" id="SSF49899">
    <property type="entry name" value="Concanavalin A-like lectins/glucanases"/>
    <property type="match status" value="1"/>
</dbReference>
<feature type="non-terminal residue" evidence="4">
    <location>
        <position position="162"/>
    </location>
</feature>
<sequence length="162" mass="18167">MAGLYKVPYRISLVNGFEVGTVMRIRGVVPKNADRTVYLGSLQPSKNLGVPGQSKALTYSKTSSLSLKQLWKHSLFYINLLCSDEPDSEIVLHFNPRLDESSVVFNTMECSAWGSEERGGSPAFQRGEPFELHLIAKKESFKVRLCHRGGRQHPGLFPWQGQ</sequence>
<dbReference type="Gene3D" id="2.60.120.200">
    <property type="match status" value="1"/>
</dbReference>
<dbReference type="SMART" id="SM00908">
    <property type="entry name" value="Gal-bind_lectin"/>
    <property type="match status" value="1"/>
</dbReference>
<dbReference type="InterPro" id="IPR044156">
    <property type="entry name" value="Galectin-like"/>
</dbReference>
<gene>
    <name evidence="4" type="ORF">EI555_001324</name>
</gene>